<comment type="caution">
    <text evidence="2">The sequence shown here is derived from an EMBL/GenBank/DDBJ whole genome shotgun (WGS) entry which is preliminary data.</text>
</comment>
<accession>A0A829MDH7</accession>
<gene>
    <name evidence="2" type="ORF">L833_0294</name>
</gene>
<evidence type="ECO:0000313" key="3">
    <source>
        <dbReference type="Proteomes" id="UP000018502"/>
    </source>
</evidence>
<feature type="compositionally biased region" description="Basic and acidic residues" evidence="1">
    <location>
        <begin position="40"/>
        <end position="49"/>
    </location>
</feature>
<feature type="region of interest" description="Disordered" evidence="1">
    <location>
        <begin position="1"/>
        <end position="49"/>
    </location>
</feature>
<sequence length="49" mass="5672">MNLRKEFSSQTAMEPLNLAHRRRGAWRGQQVLDAVPPADRINEPRPMDD</sequence>
<dbReference type="EMBL" id="AYTF01000001">
    <property type="protein sequence ID" value="ESV62921.1"/>
    <property type="molecule type" value="Genomic_DNA"/>
</dbReference>
<name>A0A829MDH7_9MYCO</name>
<reference evidence="2 3" key="1">
    <citation type="journal article" date="2014" name="Emerg. Infect. Dis.">
        <title>High-level Relatedness among Mycobacterium abscessus subsp. massiliense Strains from Widely Separated Outbreaks.</title>
        <authorList>
            <person name="Tettelin H."/>
            <person name="Davidson R.M."/>
            <person name="Agrawal S."/>
            <person name="Aitken M.L."/>
            <person name="Shallom S."/>
            <person name="Hasan N.A."/>
            <person name="Strong M."/>
            <person name="Nogueira de Moura V.C."/>
            <person name="De Groote M.A."/>
            <person name="Duarte R.S."/>
            <person name="Hine E."/>
            <person name="Parankush S."/>
            <person name="Su Q."/>
            <person name="Daugherty S.C."/>
            <person name="Fraser C.M."/>
            <person name="Brown-Elliott B.A."/>
            <person name="Wallace R.J.Jr."/>
            <person name="Holland S.M."/>
            <person name="Sampaio E.P."/>
            <person name="Olivier K.N."/>
            <person name="Jackson M."/>
            <person name="Zelazny A.M."/>
        </authorList>
    </citation>
    <scope>NUCLEOTIDE SEQUENCE [LARGE SCALE GENOMIC DNA]</scope>
    <source>
        <strain evidence="2 3">MAB_091912_2446</strain>
    </source>
</reference>
<evidence type="ECO:0000313" key="2">
    <source>
        <dbReference type="EMBL" id="ESV62921.1"/>
    </source>
</evidence>
<dbReference type="AlphaFoldDB" id="A0A829MDH7"/>
<protein>
    <submittedName>
        <fullName evidence="2">Uncharacterized protein</fullName>
    </submittedName>
</protein>
<proteinExistence type="predicted"/>
<organism evidence="2 3">
    <name type="scientific">Mycobacteroides abscessus MAB_091912_2446</name>
    <dbReference type="NCBI Taxonomy" id="1335414"/>
    <lineage>
        <taxon>Bacteria</taxon>
        <taxon>Bacillati</taxon>
        <taxon>Actinomycetota</taxon>
        <taxon>Actinomycetes</taxon>
        <taxon>Mycobacteriales</taxon>
        <taxon>Mycobacteriaceae</taxon>
        <taxon>Mycobacteroides</taxon>
        <taxon>Mycobacteroides abscessus</taxon>
    </lineage>
</organism>
<dbReference type="Proteomes" id="UP000018502">
    <property type="component" value="Unassembled WGS sequence"/>
</dbReference>
<evidence type="ECO:0000256" key="1">
    <source>
        <dbReference type="SAM" id="MobiDB-lite"/>
    </source>
</evidence>